<organism evidence="2 3">
    <name type="scientific">Spodoptera exigua</name>
    <name type="common">Beet armyworm</name>
    <name type="synonym">Noctua fulgens</name>
    <dbReference type="NCBI Taxonomy" id="7107"/>
    <lineage>
        <taxon>Eukaryota</taxon>
        <taxon>Metazoa</taxon>
        <taxon>Ecdysozoa</taxon>
        <taxon>Arthropoda</taxon>
        <taxon>Hexapoda</taxon>
        <taxon>Insecta</taxon>
        <taxon>Pterygota</taxon>
        <taxon>Neoptera</taxon>
        <taxon>Endopterygota</taxon>
        <taxon>Lepidoptera</taxon>
        <taxon>Glossata</taxon>
        <taxon>Ditrysia</taxon>
        <taxon>Noctuoidea</taxon>
        <taxon>Noctuidae</taxon>
        <taxon>Amphipyrinae</taxon>
        <taxon>Spodoptera</taxon>
    </lineage>
</organism>
<accession>A0A922MHR8</accession>
<dbReference type="Proteomes" id="UP000814243">
    <property type="component" value="Unassembled WGS sequence"/>
</dbReference>
<evidence type="ECO:0000313" key="2">
    <source>
        <dbReference type="EMBL" id="KAH9636733.1"/>
    </source>
</evidence>
<protein>
    <submittedName>
        <fullName evidence="2">Uncharacterized protein</fullName>
    </submittedName>
</protein>
<evidence type="ECO:0000313" key="3">
    <source>
        <dbReference type="Proteomes" id="UP000814243"/>
    </source>
</evidence>
<feature type="compositionally biased region" description="Basic residues" evidence="1">
    <location>
        <begin position="45"/>
        <end position="57"/>
    </location>
</feature>
<name>A0A922MHR8_SPOEX</name>
<reference evidence="2" key="1">
    <citation type="journal article" date="2021" name="G3 (Bethesda)">
        <title>Genome and transcriptome analysis of the beet armyworm Spodoptera exigua reveals targets for pest control. .</title>
        <authorList>
            <person name="Simon S."/>
            <person name="Breeschoten T."/>
            <person name="Jansen H.J."/>
            <person name="Dirks R.P."/>
            <person name="Schranz M.E."/>
            <person name="Ros V.I.D."/>
        </authorList>
    </citation>
    <scope>NUCLEOTIDE SEQUENCE</scope>
    <source>
        <strain evidence="2">TB_SE_WUR_2020</strain>
    </source>
</reference>
<feature type="region of interest" description="Disordered" evidence="1">
    <location>
        <begin position="31"/>
        <end position="71"/>
    </location>
</feature>
<dbReference type="AlphaFoldDB" id="A0A922MHR8"/>
<comment type="caution">
    <text evidence="2">The sequence shown here is derived from an EMBL/GenBank/DDBJ whole genome shotgun (WGS) entry which is preliminary data.</text>
</comment>
<proteinExistence type="predicted"/>
<evidence type="ECO:0000256" key="1">
    <source>
        <dbReference type="SAM" id="MobiDB-lite"/>
    </source>
</evidence>
<dbReference type="EMBL" id="JACEFF010000481">
    <property type="protein sequence ID" value="KAH9636733.1"/>
    <property type="molecule type" value="Genomic_DNA"/>
</dbReference>
<sequence length="71" mass="8226">MKELMEQTPISEYLFGDKLQDKFNAIKAVKKSGQELKNMPARPSTRPKRNLNHRGPHRQQFPRPGGQKILL</sequence>
<gene>
    <name evidence="2" type="ORF">HF086_007631</name>
</gene>